<dbReference type="PANTHER" id="PTHR37162">
    <property type="entry name" value="HAT FAMILY DIMERISATION DOMAINCONTAINING PROTEIN-RELATED"/>
    <property type="match status" value="1"/>
</dbReference>
<evidence type="ECO:0000313" key="1">
    <source>
        <dbReference type="EMBL" id="KAL3271115.1"/>
    </source>
</evidence>
<sequence>MVLSLCDNHTVKVHVNSAKQKKMVTARKASRCIDNFILKKDTKEDISVVNSEIGLVYHNYFDSKKGICQKLLDFYEDADEKSNEIYQCLKTITSGAGLSINQISAYGADNAPFALKGFDVDVESIVIKIYNEFSSSALKTKKLKECLEFAQIEYKELLRHVATRWLSLLPAIERLTYACS</sequence>
<protein>
    <submittedName>
        <fullName evidence="1">Uncharacterized protein</fullName>
    </submittedName>
</protein>
<accession>A0ABD2MY36</accession>
<reference evidence="1 2" key="1">
    <citation type="journal article" date="2021" name="BMC Biol.">
        <title>Horizontally acquired antibacterial genes associated with adaptive radiation of ladybird beetles.</title>
        <authorList>
            <person name="Li H.S."/>
            <person name="Tang X.F."/>
            <person name="Huang Y.H."/>
            <person name="Xu Z.Y."/>
            <person name="Chen M.L."/>
            <person name="Du X.Y."/>
            <person name="Qiu B.Y."/>
            <person name="Chen P.T."/>
            <person name="Zhang W."/>
            <person name="Slipinski A."/>
            <person name="Escalona H.E."/>
            <person name="Waterhouse R.M."/>
            <person name="Zwick A."/>
            <person name="Pang H."/>
        </authorList>
    </citation>
    <scope>NUCLEOTIDE SEQUENCE [LARGE SCALE GENOMIC DNA]</scope>
    <source>
        <strain evidence="1">SYSU2018</strain>
    </source>
</reference>
<dbReference type="PANTHER" id="PTHR37162:SF1">
    <property type="entry name" value="BED-TYPE DOMAIN-CONTAINING PROTEIN"/>
    <property type="match status" value="1"/>
</dbReference>
<dbReference type="Proteomes" id="UP001516400">
    <property type="component" value="Unassembled WGS sequence"/>
</dbReference>
<dbReference type="EMBL" id="JABFTP020000042">
    <property type="protein sequence ID" value="KAL3271115.1"/>
    <property type="molecule type" value="Genomic_DNA"/>
</dbReference>
<keyword evidence="2" id="KW-1185">Reference proteome</keyword>
<dbReference type="AlphaFoldDB" id="A0ABD2MY36"/>
<gene>
    <name evidence="1" type="ORF">HHI36_021610</name>
</gene>
<proteinExistence type="predicted"/>
<evidence type="ECO:0000313" key="2">
    <source>
        <dbReference type="Proteomes" id="UP001516400"/>
    </source>
</evidence>
<comment type="caution">
    <text evidence="1">The sequence shown here is derived from an EMBL/GenBank/DDBJ whole genome shotgun (WGS) entry which is preliminary data.</text>
</comment>
<name>A0ABD2MY36_9CUCU</name>
<organism evidence="1 2">
    <name type="scientific">Cryptolaemus montrouzieri</name>
    <dbReference type="NCBI Taxonomy" id="559131"/>
    <lineage>
        <taxon>Eukaryota</taxon>
        <taxon>Metazoa</taxon>
        <taxon>Ecdysozoa</taxon>
        <taxon>Arthropoda</taxon>
        <taxon>Hexapoda</taxon>
        <taxon>Insecta</taxon>
        <taxon>Pterygota</taxon>
        <taxon>Neoptera</taxon>
        <taxon>Endopterygota</taxon>
        <taxon>Coleoptera</taxon>
        <taxon>Polyphaga</taxon>
        <taxon>Cucujiformia</taxon>
        <taxon>Coccinelloidea</taxon>
        <taxon>Coccinellidae</taxon>
        <taxon>Scymninae</taxon>
        <taxon>Scymnini</taxon>
        <taxon>Cryptolaemus</taxon>
    </lineage>
</organism>